<reference evidence="2" key="2">
    <citation type="submission" date="2020-05" db="UniProtKB">
        <authorList>
            <consortium name="EnsemblMetazoa"/>
        </authorList>
    </citation>
    <scope>IDENTIFICATION</scope>
    <source>
        <strain evidence="2">FAR1</strain>
    </source>
</reference>
<protein>
    <submittedName>
        <fullName evidence="2">Uncharacterized protein</fullName>
    </submittedName>
</protein>
<accession>A0A182Q7R4</accession>
<dbReference type="VEuPathDB" id="VectorBase:AFAF004719"/>
<name>A0A182Q7R4_9DIPT</name>
<evidence type="ECO:0000313" key="3">
    <source>
        <dbReference type="Proteomes" id="UP000075886"/>
    </source>
</evidence>
<evidence type="ECO:0000256" key="1">
    <source>
        <dbReference type="SAM" id="SignalP"/>
    </source>
</evidence>
<dbReference type="EnsemblMetazoa" id="AFAF004719-RA">
    <property type="protein sequence ID" value="AFAF004719-PA"/>
    <property type="gene ID" value="AFAF004719"/>
</dbReference>
<evidence type="ECO:0000313" key="2">
    <source>
        <dbReference type="EnsemblMetazoa" id="AFAF004719-PA"/>
    </source>
</evidence>
<organism evidence="2 3">
    <name type="scientific">Anopheles farauti</name>
    <dbReference type="NCBI Taxonomy" id="69004"/>
    <lineage>
        <taxon>Eukaryota</taxon>
        <taxon>Metazoa</taxon>
        <taxon>Ecdysozoa</taxon>
        <taxon>Arthropoda</taxon>
        <taxon>Hexapoda</taxon>
        <taxon>Insecta</taxon>
        <taxon>Pterygota</taxon>
        <taxon>Neoptera</taxon>
        <taxon>Endopterygota</taxon>
        <taxon>Diptera</taxon>
        <taxon>Nematocera</taxon>
        <taxon>Culicoidea</taxon>
        <taxon>Culicidae</taxon>
        <taxon>Anophelinae</taxon>
        <taxon>Anopheles</taxon>
    </lineage>
</organism>
<keyword evidence="1" id="KW-0732">Signal</keyword>
<dbReference type="EMBL" id="AXCN02000663">
    <property type="status" value="NOT_ANNOTATED_CDS"/>
    <property type="molecule type" value="Genomic_DNA"/>
</dbReference>
<proteinExistence type="predicted"/>
<feature type="chain" id="PRO_5008132430" evidence="1">
    <location>
        <begin position="21"/>
        <end position="143"/>
    </location>
</feature>
<feature type="signal peptide" evidence="1">
    <location>
        <begin position="1"/>
        <end position="20"/>
    </location>
</feature>
<dbReference type="AlphaFoldDB" id="A0A182Q7R4"/>
<keyword evidence="3" id="KW-1185">Reference proteome</keyword>
<sequence length="143" mass="16293">MQLMHMQFLVSFVMQLTTSASNQQLIDFLINRSCDIYMLNDLGGMDTFRSSFVDDALFHPGISCICSTCRLEDAMRAKSTLMNLYRVSRHRTHALPMLIIFFGSHYPPLNELVQLYVSGFFESGLTVKLVQDSQANKNDTIIL</sequence>
<dbReference type="Proteomes" id="UP000075886">
    <property type="component" value="Unassembled WGS sequence"/>
</dbReference>
<reference evidence="3" key="1">
    <citation type="submission" date="2014-01" db="EMBL/GenBank/DDBJ databases">
        <title>The Genome Sequence of Anopheles farauti FAR1 (V2).</title>
        <authorList>
            <consortium name="The Broad Institute Genomics Platform"/>
            <person name="Neafsey D.E."/>
            <person name="Besansky N."/>
            <person name="Howell P."/>
            <person name="Walton C."/>
            <person name="Young S.K."/>
            <person name="Zeng Q."/>
            <person name="Gargeya S."/>
            <person name="Fitzgerald M."/>
            <person name="Haas B."/>
            <person name="Abouelleil A."/>
            <person name="Allen A.W."/>
            <person name="Alvarado L."/>
            <person name="Arachchi H.M."/>
            <person name="Berlin A.M."/>
            <person name="Chapman S.B."/>
            <person name="Gainer-Dewar J."/>
            <person name="Goldberg J."/>
            <person name="Griggs A."/>
            <person name="Gujja S."/>
            <person name="Hansen M."/>
            <person name="Howarth C."/>
            <person name="Imamovic A."/>
            <person name="Ireland A."/>
            <person name="Larimer J."/>
            <person name="McCowan C."/>
            <person name="Murphy C."/>
            <person name="Pearson M."/>
            <person name="Poon T.W."/>
            <person name="Priest M."/>
            <person name="Roberts A."/>
            <person name="Saif S."/>
            <person name="Shea T."/>
            <person name="Sisk P."/>
            <person name="Sykes S."/>
            <person name="Wortman J."/>
            <person name="Nusbaum C."/>
            <person name="Birren B."/>
        </authorList>
    </citation>
    <scope>NUCLEOTIDE SEQUENCE [LARGE SCALE GENOMIC DNA]</scope>
    <source>
        <strain evidence="3">FAR1</strain>
    </source>
</reference>